<comment type="similarity">
    <text evidence="2">Belongs to the CorA metal ion transporter (MIT) (TC 1.A.35) family.</text>
</comment>
<name>A0A5B8C134_9MICO</name>
<dbReference type="InterPro" id="IPR045861">
    <property type="entry name" value="CorA_cytoplasmic_dom"/>
</dbReference>
<dbReference type="AlphaFoldDB" id="A0A5B8C134"/>
<dbReference type="Gene3D" id="1.20.58.340">
    <property type="entry name" value="Magnesium transport protein CorA, transmembrane region"/>
    <property type="match status" value="2"/>
</dbReference>
<feature type="region of interest" description="Disordered" evidence="12">
    <location>
        <begin position="31"/>
        <end position="50"/>
    </location>
</feature>
<keyword evidence="5 13" id="KW-0812">Transmembrane</keyword>
<dbReference type="PANTHER" id="PTHR46494">
    <property type="entry name" value="CORA FAMILY METAL ION TRANSPORTER (EUROFUNG)"/>
    <property type="match status" value="1"/>
</dbReference>
<evidence type="ECO:0000256" key="13">
    <source>
        <dbReference type="SAM" id="Phobius"/>
    </source>
</evidence>
<dbReference type="GO" id="GO:0015095">
    <property type="term" value="F:magnesium ion transmembrane transporter activity"/>
    <property type="evidence" value="ECO:0007669"/>
    <property type="project" value="TreeGrafter"/>
</dbReference>
<dbReference type="InterPro" id="IPR002523">
    <property type="entry name" value="MgTranspt_CorA/ZnTranspt_ZntB"/>
</dbReference>
<dbReference type="GO" id="GO:0015087">
    <property type="term" value="F:cobalt ion transmembrane transporter activity"/>
    <property type="evidence" value="ECO:0007669"/>
    <property type="project" value="TreeGrafter"/>
</dbReference>
<dbReference type="Pfam" id="PF01544">
    <property type="entry name" value="CorA"/>
    <property type="match status" value="1"/>
</dbReference>
<evidence type="ECO:0000256" key="8">
    <source>
        <dbReference type="ARBA" id="ARBA00023065"/>
    </source>
</evidence>
<feature type="compositionally biased region" description="Basic and acidic residues" evidence="12">
    <location>
        <begin position="91"/>
        <end position="107"/>
    </location>
</feature>
<dbReference type="GO" id="GO:0000287">
    <property type="term" value="F:magnesium ion binding"/>
    <property type="evidence" value="ECO:0007669"/>
    <property type="project" value="TreeGrafter"/>
</dbReference>
<evidence type="ECO:0000313" key="15">
    <source>
        <dbReference type="Proteomes" id="UP000314616"/>
    </source>
</evidence>
<reference evidence="14 15" key="1">
    <citation type="submission" date="2019-05" db="EMBL/GenBank/DDBJ databases">
        <title>Georgenia *** sp. nov., and Georgenia *** sp. nov., isolated from the intestinal contents of plateau pika (Ochotona curzoniae) in the Qinghai-Tibet plateau of China.</title>
        <authorList>
            <person name="Tian Z."/>
        </authorList>
    </citation>
    <scope>NUCLEOTIDE SEQUENCE [LARGE SCALE GENOMIC DNA]</scope>
    <source>
        <strain evidence="14 15">Z443</strain>
    </source>
</reference>
<keyword evidence="7 13" id="KW-1133">Transmembrane helix</keyword>
<evidence type="ECO:0000256" key="2">
    <source>
        <dbReference type="ARBA" id="ARBA00009765"/>
    </source>
</evidence>
<evidence type="ECO:0000256" key="11">
    <source>
        <dbReference type="ARBA" id="ARBA00045497"/>
    </source>
</evidence>
<evidence type="ECO:0000256" key="9">
    <source>
        <dbReference type="ARBA" id="ARBA00023136"/>
    </source>
</evidence>
<evidence type="ECO:0000313" key="14">
    <source>
        <dbReference type="EMBL" id="QDC23807.1"/>
    </source>
</evidence>
<proteinExistence type="inferred from homology"/>
<comment type="catalytic activity">
    <reaction evidence="10">
        <text>Mg(2+)(in) = Mg(2+)(out)</text>
        <dbReference type="Rhea" id="RHEA:29827"/>
        <dbReference type="ChEBI" id="CHEBI:18420"/>
    </reaction>
</comment>
<dbReference type="GO" id="GO:0005886">
    <property type="term" value="C:plasma membrane"/>
    <property type="evidence" value="ECO:0007669"/>
    <property type="project" value="UniProtKB-SubCell"/>
</dbReference>
<dbReference type="CDD" id="cd12830">
    <property type="entry name" value="MtCorA-like"/>
    <property type="match status" value="1"/>
</dbReference>
<dbReference type="InterPro" id="IPR045863">
    <property type="entry name" value="CorA_TM1_TM2"/>
</dbReference>
<evidence type="ECO:0000256" key="4">
    <source>
        <dbReference type="ARBA" id="ARBA00022475"/>
    </source>
</evidence>
<keyword evidence="4" id="KW-1003">Cell membrane</keyword>
<evidence type="ECO:0000256" key="3">
    <source>
        <dbReference type="ARBA" id="ARBA00022448"/>
    </source>
</evidence>
<accession>A0A5B8C134</accession>
<dbReference type="PANTHER" id="PTHR46494:SF1">
    <property type="entry name" value="CORA FAMILY METAL ION TRANSPORTER (EUROFUNG)"/>
    <property type="match status" value="1"/>
</dbReference>
<dbReference type="GO" id="GO:0050897">
    <property type="term" value="F:cobalt ion binding"/>
    <property type="evidence" value="ECO:0007669"/>
    <property type="project" value="TreeGrafter"/>
</dbReference>
<dbReference type="KEGG" id="gyu:FE374_03425"/>
<comment type="subcellular location">
    <subcellularLocation>
        <location evidence="1">Cell membrane</location>
        <topology evidence="1">Multi-pass membrane protein</topology>
    </subcellularLocation>
</comment>
<dbReference type="OrthoDB" id="9803416at2"/>
<evidence type="ECO:0000256" key="6">
    <source>
        <dbReference type="ARBA" id="ARBA00022842"/>
    </source>
</evidence>
<dbReference type="SUPFAM" id="SSF143865">
    <property type="entry name" value="CorA soluble domain-like"/>
    <property type="match status" value="1"/>
</dbReference>
<keyword evidence="8" id="KW-0406">Ion transport</keyword>
<evidence type="ECO:0000256" key="5">
    <source>
        <dbReference type="ARBA" id="ARBA00022692"/>
    </source>
</evidence>
<comment type="function">
    <text evidence="11">Mediates influx of magnesium ions. Alternates between open and closed states. Activated by low cytoplasmic Mg(2+) levels. Inactive when cytoplasmic Mg(2+) levels are high.</text>
</comment>
<feature type="transmembrane region" description="Helical" evidence="13">
    <location>
        <begin position="383"/>
        <end position="402"/>
    </location>
</feature>
<dbReference type="SUPFAM" id="SSF144083">
    <property type="entry name" value="Magnesium transport protein CorA, transmembrane region"/>
    <property type="match status" value="1"/>
</dbReference>
<keyword evidence="9 13" id="KW-0472">Membrane</keyword>
<feature type="transmembrane region" description="Helical" evidence="13">
    <location>
        <begin position="414"/>
        <end position="434"/>
    </location>
</feature>
<protein>
    <submittedName>
        <fullName evidence="14">Magnesium and cobalt transport protein CorA</fullName>
    </submittedName>
</protein>
<evidence type="ECO:0000256" key="1">
    <source>
        <dbReference type="ARBA" id="ARBA00004651"/>
    </source>
</evidence>
<evidence type="ECO:0000256" key="7">
    <source>
        <dbReference type="ARBA" id="ARBA00022989"/>
    </source>
</evidence>
<keyword evidence="6" id="KW-0460">Magnesium</keyword>
<gene>
    <name evidence="14" type="ORF">FE374_03425</name>
</gene>
<evidence type="ECO:0000256" key="10">
    <source>
        <dbReference type="ARBA" id="ARBA00034269"/>
    </source>
</evidence>
<feature type="region of interest" description="Disordered" evidence="12">
    <location>
        <begin position="87"/>
        <end position="116"/>
    </location>
</feature>
<sequence length="440" mass="48141">MPTSTGSPKQLVLVRAVVLVRVIVVSSWHERDPPSRRSRSVCARTRGRPDGAYSRTQRVLLFASSRALPCVQLTPSARLGSRLLRRHPGRRAGDQTRRALATDRQPERASAAGQPGPALLVDSARYHAGARDAEATSIADAARLSRQGPGFVWVAVSQPAGGELDELSGCFDLPALAVKDALEGHQRPKLEQYGDCVFIVVKTVRYEEATGQLDIGELDVFVGARYAIVVSRSAGDVSGSIRRRIDGYPAVTALGPMAAVWAVLDTVVDDAERVTDLLLDRAQRIEQAVFQGDRDQSESIYLHHRRVDQLGRAVHPVLAVFDTLHRGEPVMSPDGVRALLSDASDHARRLSEEVELLSGRLDGLLSANLSRVTVRQNEIMQKVSAWAAIAAAPTIITGIYGMNFHHIPELTWPFGYAFALVVMVAAVWALHWNFRRVGWL</sequence>
<dbReference type="Gene3D" id="3.30.460.20">
    <property type="entry name" value="CorA soluble domain-like"/>
    <property type="match status" value="1"/>
</dbReference>
<dbReference type="Proteomes" id="UP000314616">
    <property type="component" value="Chromosome"/>
</dbReference>
<dbReference type="FunFam" id="1.20.58.340:FF:000004">
    <property type="entry name" value="Magnesium transport protein CorA"/>
    <property type="match status" value="1"/>
</dbReference>
<dbReference type="EMBL" id="CP040915">
    <property type="protein sequence ID" value="QDC23807.1"/>
    <property type="molecule type" value="Genomic_DNA"/>
</dbReference>
<keyword evidence="3" id="KW-0813">Transport</keyword>
<organism evidence="14 15">
    <name type="scientific">Georgenia yuyongxinii</name>
    <dbReference type="NCBI Taxonomy" id="2589797"/>
    <lineage>
        <taxon>Bacteria</taxon>
        <taxon>Bacillati</taxon>
        <taxon>Actinomycetota</taxon>
        <taxon>Actinomycetes</taxon>
        <taxon>Micrococcales</taxon>
        <taxon>Bogoriellaceae</taxon>
        <taxon>Georgenia</taxon>
    </lineage>
</organism>
<evidence type="ECO:0000256" key="12">
    <source>
        <dbReference type="SAM" id="MobiDB-lite"/>
    </source>
</evidence>